<evidence type="ECO:0000256" key="3">
    <source>
        <dbReference type="ARBA" id="ARBA00023002"/>
    </source>
</evidence>
<evidence type="ECO:0000256" key="1">
    <source>
        <dbReference type="ARBA" id="ARBA00022630"/>
    </source>
</evidence>
<keyword evidence="1" id="KW-0285">Flavoprotein</keyword>
<evidence type="ECO:0000256" key="4">
    <source>
        <dbReference type="ARBA" id="ARBA00023033"/>
    </source>
</evidence>
<dbReference type="InterPro" id="IPR011251">
    <property type="entry name" value="Luciferase-like_dom"/>
</dbReference>
<sequence length="299" mass="32375">MPVLRPPLAGWRDRLRQIEDLGFHAVAVSDHLGDGWSMDPLLTMASAAEATTTLRVGTGVLCNDFYHPVHLHRSISNLDVLSGGRVTLGLGAGYRLTDYQVSGVPFDPAPVRIARLAESIAVLKGLFAGERFDFAGEHFRISGLTGAPRPVQGPHPPIMIGGGGRRMLELAAREADVVNINPRLSKDLSIERIEHELSCEGLREKVELVRTAAAAAGRDPDELRLQVSMLDVRIAEHHWSSGLLSWLPQGVYDRSPLALDGDVARCADVLLELRDETGISEIHLGGNPLAVAPIVNKLL</sequence>
<proteinExistence type="predicted"/>
<organism evidence="6 7">
    <name type="scientific">Dactylosporangium matsuzakiense</name>
    <dbReference type="NCBI Taxonomy" id="53360"/>
    <lineage>
        <taxon>Bacteria</taxon>
        <taxon>Bacillati</taxon>
        <taxon>Actinomycetota</taxon>
        <taxon>Actinomycetes</taxon>
        <taxon>Micromonosporales</taxon>
        <taxon>Micromonosporaceae</taxon>
        <taxon>Dactylosporangium</taxon>
    </lineage>
</organism>
<keyword evidence="3" id="KW-0560">Oxidoreductase</keyword>
<dbReference type="Gene3D" id="3.20.20.30">
    <property type="entry name" value="Luciferase-like domain"/>
    <property type="match status" value="1"/>
</dbReference>
<protein>
    <recommendedName>
        <fullName evidence="5">Luciferase-like domain-containing protein</fullName>
    </recommendedName>
</protein>
<evidence type="ECO:0000313" key="7">
    <source>
        <dbReference type="Proteomes" id="UP001143480"/>
    </source>
</evidence>
<keyword evidence="7" id="KW-1185">Reference proteome</keyword>
<comment type="caution">
    <text evidence="6">The sequence shown here is derived from an EMBL/GenBank/DDBJ whole genome shotgun (WGS) entry which is preliminary data.</text>
</comment>
<dbReference type="Pfam" id="PF00296">
    <property type="entry name" value="Bac_luciferase"/>
    <property type="match status" value="1"/>
</dbReference>
<reference evidence="6" key="1">
    <citation type="journal article" date="2014" name="Int. J. Syst. Evol. Microbiol.">
        <title>Complete genome sequence of Corynebacterium casei LMG S-19264T (=DSM 44701T), isolated from a smear-ripened cheese.</title>
        <authorList>
            <consortium name="US DOE Joint Genome Institute (JGI-PGF)"/>
            <person name="Walter F."/>
            <person name="Albersmeier A."/>
            <person name="Kalinowski J."/>
            <person name="Ruckert C."/>
        </authorList>
    </citation>
    <scope>NUCLEOTIDE SEQUENCE</scope>
    <source>
        <strain evidence="6">VKM Ac-1321</strain>
    </source>
</reference>
<evidence type="ECO:0000256" key="2">
    <source>
        <dbReference type="ARBA" id="ARBA00022643"/>
    </source>
</evidence>
<accession>A0A9W6KVJ8</accession>
<dbReference type="InterPro" id="IPR036661">
    <property type="entry name" value="Luciferase-like_sf"/>
</dbReference>
<dbReference type="RefSeq" id="WP_261963121.1">
    <property type="nucleotide sequence ID" value="NZ_BAAAXA010000003.1"/>
</dbReference>
<dbReference type="PANTHER" id="PTHR42847">
    <property type="entry name" value="ALKANESULFONATE MONOOXYGENASE"/>
    <property type="match status" value="1"/>
</dbReference>
<evidence type="ECO:0000313" key="6">
    <source>
        <dbReference type="EMBL" id="GLL07190.1"/>
    </source>
</evidence>
<evidence type="ECO:0000259" key="5">
    <source>
        <dbReference type="Pfam" id="PF00296"/>
    </source>
</evidence>
<dbReference type="GO" id="GO:0046306">
    <property type="term" value="P:alkanesulfonate catabolic process"/>
    <property type="evidence" value="ECO:0007669"/>
    <property type="project" value="TreeGrafter"/>
</dbReference>
<dbReference type="InterPro" id="IPR019923">
    <property type="entry name" value="Lucif-like_OxRdtase_MSMEG_2516"/>
</dbReference>
<name>A0A9W6KVJ8_9ACTN</name>
<dbReference type="NCBIfam" id="TIGR03621">
    <property type="entry name" value="F420_MSMEG_2516"/>
    <property type="match status" value="1"/>
</dbReference>
<keyword evidence="4" id="KW-0503">Monooxygenase</keyword>
<feature type="domain" description="Luciferase-like" evidence="5">
    <location>
        <begin position="8"/>
        <end position="227"/>
    </location>
</feature>
<dbReference type="GO" id="GO:0008726">
    <property type="term" value="F:alkanesulfonate monooxygenase activity"/>
    <property type="evidence" value="ECO:0007669"/>
    <property type="project" value="TreeGrafter"/>
</dbReference>
<keyword evidence="2" id="KW-0288">FMN</keyword>
<dbReference type="SUPFAM" id="SSF51679">
    <property type="entry name" value="Bacterial luciferase-like"/>
    <property type="match status" value="1"/>
</dbReference>
<dbReference type="EMBL" id="BSFP01000088">
    <property type="protein sequence ID" value="GLL07190.1"/>
    <property type="molecule type" value="Genomic_DNA"/>
</dbReference>
<dbReference type="AlphaFoldDB" id="A0A9W6KVJ8"/>
<reference evidence="6" key="2">
    <citation type="submission" date="2023-01" db="EMBL/GenBank/DDBJ databases">
        <authorList>
            <person name="Sun Q."/>
            <person name="Evtushenko L."/>
        </authorList>
    </citation>
    <scope>NUCLEOTIDE SEQUENCE</scope>
    <source>
        <strain evidence="6">VKM Ac-1321</strain>
    </source>
</reference>
<gene>
    <name evidence="6" type="ORF">GCM10017581_089420</name>
</gene>
<dbReference type="PANTHER" id="PTHR42847:SF4">
    <property type="entry name" value="ALKANESULFONATE MONOOXYGENASE-RELATED"/>
    <property type="match status" value="1"/>
</dbReference>
<dbReference type="Proteomes" id="UP001143480">
    <property type="component" value="Unassembled WGS sequence"/>
</dbReference>
<dbReference type="InterPro" id="IPR050172">
    <property type="entry name" value="SsuD_RutA_monooxygenase"/>
</dbReference>